<protein>
    <submittedName>
        <fullName evidence="1">Uncharacterized protein</fullName>
    </submittedName>
</protein>
<dbReference type="EnsemblMetazoa" id="RPRC011205-RA">
    <property type="protein sequence ID" value="RPRC011205-PA"/>
    <property type="gene ID" value="RPRC011205"/>
</dbReference>
<name>T1I4I6_RHOPR</name>
<reference evidence="1" key="1">
    <citation type="submission" date="2015-05" db="UniProtKB">
        <authorList>
            <consortium name="EnsemblMetazoa"/>
        </authorList>
    </citation>
    <scope>IDENTIFICATION</scope>
</reference>
<accession>T1I4I6</accession>
<keyword evidence="2" id="KW-1185">Reference proteome</keyword>
<evidence type="ECO:0000313" key="2">
    <source>
        <dbReference type="Proteomes" id="UP000015103"/>
    </source>
</evidence>
<dbReference type="EMBL" id="ACPB03003651">
    <property type="status" value="NOT_ANNOTATED_CDS"/>
    <property type="molecule type" value="Genomic_DNA"/>
</dbReference>
<dbReference type="InParanoid" id="T1I4I6"/>
<dbReference type="HOGENOM" id="CLU_3191898_0_0_1"/>
<dbReference type="VEuPathDB" id="VectorBase:RPRC011205"/>
<sequence length="46" mass="5204">MVTNSYLNGTHQFPGNCSEFFAVVKPPSAFTEEELMKKDPNINLAW</sequence>
<dbReference type="Proteomes" id="UP000015103">
    <property type="component" value="Unassembled WGS sequence"/>
</dbReference>
<proteinExistence type="predicted"/>
<organism evidence="1 2">
    <name type="scientific">Rhodnius prolixus</name>
    <name type="common">Triatomid bug</name>
    <dbReference type="NCBI Taxonomy" id="13249"/>
    <lineage>
        <taxon>Eukaryota</taxon>
        <taxon>Metazoa</taxon>
        <taxon>Ecdysozoa</taxon>
        <taxon>Arthropoda</taxon>
        <taxon>Hexapoda</taxon>
        <taxon>Insecta</taxon>
        <taxon>Pterygota</taxon>
        <taxon>Neoptera</taxon>
        <taxon>Paraneoptera</taxon>
        <taxon>Hemiptera</taxon>
        <taxon>Heteroptera</taxon>
        <taxon>Panheteroptera</taxon>
        <taxon>Cimicomorpha</taxon>
        <taxon>Reduviidae</taxon>
        <taxon>Triatominae</taxon>
        <taxon>Rhodnius</taxon>
    </lineage>
</organism>
<evidence type="ECO:0000313" key="1">
    <source>
        <dbReference type="EnsemblMetazoa" id="RPRC011205-PA"/>
    </source>
</evidence>
<dbReference type="AlphaFoldDB" id="T1I4I6"/>